<evidence type="ECO:0000259" key="5">
    <source>
        <dbReference type="PROSITE" id="PS50109"/>
    </source>
</evidence>
<proteinExistence type="predicted"/>
<feature type="modified residue" description="4-aspartylphosphate" evidence="4">
    <location>
        <position position="55"/>
    </location>
</feature>
<comment type="catalytic activity">
    <reaction evidence="1">
        <text>ATP + protein L-histidine = ADP + protein N-phospho-L-histidine.</text>
        <dbReference type="EC" id="2.7.13.3"/>
    </reaction>
</comment>
<dbReference type="CDD" id="cd00082">
    <property type="entry name" value="HisKA"/>
    <property type="match status" value="1"/>
</dbReference>
<dbReference type="InterPro" id="IPR003661">
    <property type="entry name" value="HisK_dim/P_dom"/>
</dbReference>
<dbReference type="InterPro" id="IPR003594">
    <property type="entry name" value="HATPase_dom"/>
</dbReference>
<dbReference type="EC" id="2.7.13.3" evidence="2"/>
<dbReference type="Pfam" id="PF02518">
    <property type="entry name" value="HATPase_c"/>
    <property type="match status" value="1"/>
</dbReference>
<keyword evidence="3 4" id="KW-0597">Phosphoprotein</keyword>
<evidence type="ECO:0000259" key="8">
    <source>
        <dbReference type="PROSITE" id="PS50113"/>
    </source>
</evidence>
<dbReference type="PANTHER" id="PTHR45339:SF5">
    <property type="entry name" value="HISTIDINE KINASE"/>
    <property type="match status" value="1"/>
</dbReference>
<evidence type="ECO:0000259" key="6">
    <source>
        <dbReference type="PROSITE" id="PS50110"/>
    </source>
</evidence>
<dbReference type="SMART" id="SM00387">
    <property type="entry name" value="HATPase_c"/>
    <property type="match status" value="1"/>
</dbReference>
<name>A0ABS6S2U8_9BACT</name>
<feature type="domain" description="Response regulatory" evidence="6">
    <location>
        <begin position="7"/>
        <end position="122"/>
    </location>
</feature>
<gene>
    <name evidence="9" type="ORF">HWQ67_16425</name>
</gene>
<dbReference type="SMART" id="SM00091">
    <property type="entry name" value="PAS"/>
    <property type="match status" value="1"/>
</dbReference>
<feature type="domain" description="Response regulatory" evidence="6">
    <location>
        <begin position="520"/>
        <end position="646"/>
    </location>
</feature>
<dbReference type="InterPro" id="IPR013767">
    <property type="entry name" value="PAS_fold"/>
</dbReference>
<dbReference type="NCBIfam" id="TIGR00229">
    <property type="entry name" value="sensory_box"/>
    <property type="match status" value="1"/>
</dbReference>
<feature type="domain" description="Response regulatory" evidence="6">
    <location>
        <begin position="674"/>
        <end position="752"/>
    </location>
</feature>
<organism evidence="9 10">
    <name type="scientific">Candidatus Magnetobacterium casense</name>
    <dbReference type="NCBI Taxonomy" id="1455061"/>
    <lineage>
        <taxon>Bacteria</taxon>
        <taxon>Pseudomonadati</taxon>
        <taxon>Nitrospirota</taxon>
        <taxon>Thermodesulfovibrionia</taxon>
        <taxon>Thermodesulfovibrionales</taxon>
        <taxon>Candidatus Magnetobacteriaceae</taxon>
        <taxon>Candidatus Magnetobacterium</taxon>
    </lineage>
</organism>
<dbReference type="PROSITE" id="PS50112">
    <property type="entry name" value="PAS"/>
    <property type="match status" value="1"/>
</dbReference>
<dbReference type="InterPro" id="IPR000700">
    <property type="entry name" value="PAS-assoc_C"/>
</dbReference>
<dbReference type="RefSeq" id="WP_218253772.1">
    <property type="nucleotide sequence ID" value="NZ_JABXWD010000470.1"/>
</dbReference>
<feature type="modified residue" description="4-aspartylphosphate" evidence="4">
    <location>
        <position position="723"/>
    </location>
</feature>
<dbReference type="InterPro" id="IPR001789">
    <property type="entry name" value="Sig_transdc_resp-reg_receiver"/>
</dbReference>
<dbReference type="Pfam" id="PF00989">
    <property type="entry name" value="PAS"/>
    <property type="match status" value="1"/>
</dbReference>
<dbReference type="PROSITE" id="PS50113">
    <property type="entry name" value="PAC"/>
    <property type="match status" value="1"/>
</dbReference>
<dbReference type="EMBL" id="JABXWD010000470">
    <property type="protein sequence ID" value="MBV6343167.1"/>
    <property type="molecule type" value="Genomic_DNA"/>
</dbReference>
<comment type="caution">
    <text evidence="4">Lacks conserved residue(s) required for the propagation of feature annotation.</text>
</comment>
<keyword evidence="10" id="KW-1185">Reference proteome</keyword>
<feature type="domain" description="PAS" evidence="7">
    <location>
        <begin position="134"/>
        <end position="205"/>
    </location>
</feature>
<dbReference type="Proteomes" id="UP001196980">
    <property type="component" value="Unassembled WGS sequence"/>
</dbReference>
<feature type="non-terminal residue" evidence="9">
    <location>
        <position position="752"/>
    </location>
</feature>
<dbReference type="Pfam" id="PF00072">
    <property type="entry name" value="Response_reg"/>
    <property type="match status" value="2"/>
</dbReference>
<dbReference type="SMART" id="SM00388">
    <property type="entry name" value="HisKA"/>
    <property type="match status" value="1"/>
</dbReference>
<evidence type="ECO:0000256" key="2">
    <source>
        <dbReference type="ARBA" id="ARBA00012438"/>
    </source>
</evidence>
<protein>
    <recommendedName>
        <fullName evidence="2">histidine kinase</fullName>
        <ecNumber evidence="2">2.7.13.3</ecNumber>
    </recommendedName>
</protein>
<dbReference type="CDD" id="cd17546">
    <property type="entry name" value="REC_hyHK_CKI1_RcsC-like"/>
    <property type="match status" value="1"/>
</dbReference>
<accession>A0ABS6S2U8</accession>
<evidence type="ECO:0000256" key="1">
    <source>
        <dbReference type="ARBA" id="ARBA00000085"/>
    </source>
</evidence>
<evidence type="ECO:0000313" key="9">
    <source>
        <dbReference type="EMBL" id="MBV6343167.1"/>
    </source>
</evidence>
<evidence type="ECO:0000259" key="7">
    <source>
        <dbReference type="PROSITE" id="PS50112"/>
    </source>
</evidence>
<dbReference type="PROSITE" id="PS50109">
    <property type="entry name" value="HIS_KIN"/>
    <property type="match status" value="1"/>
</dbReference>
<dbReference type="Pfam" id="PF00512">
    <property type="entry name" value="HisKA"/>
    <property type="match status" value="1"/>
</dbReference>
<evidence type="ECO:0000256" key="4">
    <source>
        <dbReference type="PROSITE-ProRule" id="PRU00169"/>
    </source>
</evidence>
<dbReference type="PANTHER" id="PTHR45339">
    <property type="entry name" value="HYBRID SIGNAL TRANSDUCTION HISTIDINE KINASE J"/>
    <property type="match status" value="1"/>
</dbReference>
<dbReference type="InterPro" id="IPR005467">
    <property type="entry name" value="His_kinase_dom"/>
</dbReference>
<dbReference type="PROSITE" id="PS50110">
    <property type="entry name" value="RESPONSE_REGULATORY"/>
    <property type="match status" value="3"/>
</dbReference>
<dbReference type="SMART" id="SM00448">
    <property type="entry name" value="REC"/>
    <property type="match status" value="2"/>
</dbReference>
<feature type="domain" description="Histidine kinase" evidence="5">
    <location>
        <begin position="281"/>
        <end position="501"/>
    </location>
</feature>
<comment type="caution">
    <text evidence="9">The sequence shown here is derived from an EMBL/GenBank/DDBJ whole genome shotgun (WGS) entry which is preliminary data.</text>
</comment>
<reference evidence="9 10" key="1">
    <citation type="journal article" date="2020" name="J Geophys Res Biogeosci">
        <title>Magnetotaxis as an Adaptation to Enable Bacterial Shuttling of Microbial Sulfur and Sulfur Cycling Across Aquatic Oxic#Anoxic Interfaces.</title>
        <authorList>
            <person name="Li J."/>
            <person name="Liu P."/>
            <person name="Wang J."/>
            <person name="Roberts A.P."/>
            <person name="Pan Y."/>
        </authorList>
    </citation>
    <scope>NUCLEOTIDE SEQUENCE [LARGE SCALE GENOMIC DNA]</scope>
    <source>
        <strain evidence="9 10">MYR-1_YQ</strain>
    </source>
</reference>
<evidence type="ECO:0000313" key="10">
    <source>
        <dbReference type="Proteomes" id="UP001196980"/>
    </source>
</evidence>
<feature type="domain" description="PAC" evidence="8">
    <location>
        <begin position="213"/>
        <end position="263"/>
    </location>
</feature>
<evidence type="ECO:0000256" key="3">
    <source>
        <dbReference type="ARBA" id="ARBA00022553"/>
    </source>
</evidence>
<dbReference type="CDD" id="cd00130">
    <property type="entry name" value="PAS"/>
    <property type="match status" value="1"/>
</dbReference>
<dbReference type="InterPro" id="IPR000014">
    <property type="entry name" value="PAS"/>
</dbReference>
<sequence length="752" mass="83419">MKAAKQKILIVDDHPENIHILRNVLHDDYKVYFALNGNDALHFVSVIHPDLILLDIIMPTLDGFAVCSRIKSREETRNIPVIFITAKNSEEDETHGLALGAVDFISKPFNPPIVKARIQTHLNLVNTFAQLRDRESLLRSILDNAMDAIITTDATGAVLDFNPAAEKLFGYQKKEITGKEISELIVPPESRTQHLTKMADFVKHADPAVVFTKRFEVTAMRSNGSTVDIEVSLATSRRGKDLYFTAFAHDISERRLLMNSLNQTLKSAELANQAKSEFLANMSHEIRTPMNAIIGLTQLALKSELTPKLQDYLAKIDKSSHSMLSVINDILDFSRIEAGKMRLTPIAFHLQDVLNHLNDMFVHQVDEKGIALQWSVPEGIPTLWGDAMRLEQVLTNLIGNAIKFTERGEVHVLTVLGEQRVNQILLKFSVHDSGIGISPDRLLELFEPFVQADGSITRKYGGTGLGLVICKRIVNMMGGKIWVESQQGTGSTFHFTAAFEIKSRHGERPSIPASTLHQLNVLLLGTEDDSTKEIEKILQSLTFITTTVYDISSAATALQEAHKVDKPHALLVMNQHHPDLDMVQLFAALSRKLAKRFPDVVMPKSVLLTNGDSALVAQRAKSAGISACFEQPLRRSSLFNTLLDMFSTTAVYTPPAGELGSTDAHLKAALGGTRVLVVEDNPINRQVIRELLERIGVVVEEAEHGGIALRMLQTSPYDIVLMDLQMPEMDGLTATRIIRSNARFKALPIIAM</sequence>
<dbReference type="CDD" id="cd16922">
    <property type="entry name" value="HATPase_EvgS-ArcB-TorS-like"/>
    <property type="match status" value="1"/>
</dbReference>